<comment type="caution">
    <text evidence="6">The sequence shown here is derived from an EMBL/GenBank/DDBJ whole genome shotgun (WGS) entry which is preliminary data.</text>
</comment>
<evidence type="ECO:0000313" key="7">
    <source>
        <dbReference type="Proteomes" id="UP000254000"/>
    </source>
</evidence>
<dbReference type="GeneID" id="78358398"/>
<dbReference type="InterPro" id="IPR002731">
    <property type="entry name" value="ATPase_BadF"/>
</dbReference>
<dbReference type="InterPro" id="IPR008275">
    <property type="entry name" value="CoA_E_activase_dom"/>
</dbReference>
<evidence type="ECO:0000313" key="6">
    <source>
        <dbReference type="EMBL" id="RDB67153.1"/>
    </source>
</evidence>
<dbReference type="RefSeq" id="WP_114568184.1">
    <property type="nucleotide sequence ID" value="NZ_CABMMS010000001.1"/>
</dbReference>
<accession>A0A369M5Z0</accession>
<dbReference type="GO" id="GO:0051536">
    <property type="term" value="F:iron-sulfur cluster binding"/>
    <property type="evidence" value="ECO:0007669"/>
    <property type="project" value="UniProtKB-KW"/>
</dbReference>
<evidence type="ECO:0000256" key="3">
    <source>
        <dbReference type="ARBA" id="ARBA00023004"/>
    </source>
</evidence>
<dbReference type="OrthoDB" id="9177882at2"/>
<dbReference type="GO" id="GO:0046872">
    <property type="term" value="F:metal ion binding"/>
    <property type="evidence" value="ECO:0007669"/>
    <property type="project" value="UniProtKB-KW"/>
</dbReference>
<dbReference type="Proteomes" id="UP000254000">
    <property type="component" value="Unassembled WGS sequence"/>
</dbReference>
<name>A0A369M5Z0_9ACTN</name>
<evidence type="ECO:0000259" key="5">
    <source>
        <dbReference type="Pfam" id="PF01869"/>
    </source>
</evidence>
<comment type="cofactor">
    <cofactor evidence="1">
        <name>[4Fe-4S] cluster</name>
        <dbReference type="ChEBI" id="CHEBI:49883"/>
    </cofactor>
</comment>
<evidence type="ECO:0000256" key="1">
    <source>
        <dbReference type="ARBA" id="ARBA00001966"/>
    </source>
</evidence>
<dbReference type="EMBL" id="PPTS01000001">
    <property type="protein sequence ID" value="RDB67153.1"/>
    <property type="molecule type" value="Genomic_DNA"/>
</dbReference>
<dbReference type="Gene3D" id="3.30.420.40">
    <property type="match status" value="2"/>
</dbReference>
<dbReference type="CDD" id="cd24035">
    <property type="entry name" value="ASKHA_NBD_O66634-like_rpt2"/>
    <property type="match status" value="1"/>
</dbReference>
<keyword evidence="7" id="KW-1185">Reference proteome</keyword>
<dbReference type="PANTHER" id="PTHR32329">
    <property type="entry name" value="BIFUNCTIONAL PROTEIN [INCLUDES 2-HYDROXYACYL-COA DEHYDRATASE (N-TER) AND ITS ACTIVATOR DOMAIN (C_TERM)-RELATED"/>
    <property type="match status" value="1"/>
</dbReference>
<keyword evidence="4" id="KW-0411">Iron-sulfur</keyword>
<dbReference type="InterPro" id="IPR051805">
    <property type="entry name" value="Dehydratase_Activator_Redct"/>
</dbReference>
<keyword evidence="3" id="KW-0408">Iron</keyword>
<dbReference type="PANTHER" id="PTHR32329:SF7">
    <property type="entry name" value="ACTIVATOR OF 2-HYDROXYACYL-COA-HYDRATASE"/>
    <property type="match status" value="1"/>
</dbReference>
<evidence type="ECO:0000256" key="4">
    <source>
        <dbReference type="ARBA" id="ARBA00023014"/>
    </source>
</evidence>
<evidence type="ECO:0000256" key="2">
    <source>
        <dbReference type="ARBA" id="ARBA00022723"/>
    </source>
</evidence>
<proteinExistence type="predicted"/>
<dbReference type="SUPFAM" id="SSF53067">
    <property type="entry name" value="Actin-like ATPase domain"/>
    <property type="match status" value="1"/>
</dbReference>
<reference evidence="6 7" key="1">
    <citation type="journal article" date="2018" name="Elife">
        <title>Discovery and characterization of a prevalent human gut bacterial enzyme sufficient for the inactivation of a family of plant toxins.</title>
        <authorList>
            <person name="Koppel N."/>
            <person name="Bisanz J.E."/>
            <person name="Pandelia M.E."/>
            <person name="Turnbaugh P.J."/>
            <person name="Balskus E.P."/>
        </authorList>
    </citation>
    <scope>NUCLEOTIDE SEQUENCE [LARGE SCALE GENOMIC DNA]</scope>
    <source>
        <strain evidence="6 7">3C</strain>
    </source>
</reference>
<feature type="domain" description="ATPase BadF/BadG/BcrA/BcrD type" evidence="5">
    <location>
        <begin position="10"/>
        <end position="262"/>
    </location>
</feature>
<keyword evidence="2" id="KW-0479">Metal-binding</keyword>
<dbReference type="Pfam" id="PF01869">
    <property type="entry name" value="BcrAD_BadFG"/>
    <property type="match status" value="1"/>
</dbReference>
<gene>
    <name evidence="6" type="ORF">C1877_01545</name>
</gene>
<dbReference type="NCBIfam" id="TIGR00241">
    <property type="entry name" value="CoA_E_activ"/>
    <property type="match status" value="1"/>
</dbReference>
<sequence>MTDAPANAYLGIDIGSISTKGVIVDADRAIVARSYLWTEGNPTDAARRVVADLGAQIDRDAVRVRAVGTTGSARRLVGAMLGAAVVKNEITAHAVGTTYLHPDVRTILEIGGQDSKIICVEGGIAVDYAMNTLCAAGTGAFLSSQAARLGVEVEEFGAIALASKRPANIAARCTVFAESDLVHKIQVGYAREDIIAGLCRAVASNYLNNVGKGKKIVAPVVFQGGVSKNAGVVRAFEDMLGIDVLVDPDGHLMGAFGVALLAAEAVAAAGADAAGMGRDGIAGAASRSAGGEAFDFDAVGDFAFKTREIECAKCANHCEIICVYRDDQLIDSWGNRCDQGAVRAG</sequence>
<organism evidence="6 7">
    <name type="scientific">Gordonibacter pamelaeae</name>
    <dbReference type="NCBI Taxonomy" id="471189"/>
    <lineage>
        <taxon>Bacteria</taxon>
        <taxon>Bacillati</taxon>
        <taxon>Actinomycetota</taxon>
        <taxon>Coriobacteriia</taxon>
        <taxon>Eggerthellales</taxon>
        <taxon>Eggerthellaceae</taxon>
        <taxon>Gordonibacter</taxon>
    </lineage>
</organism>
<dbReference type="InterPro" id="IPR043129">
    <property type="entry name" value="ATPase_NBD"/>
</dbReference>
<dbReference type="AlphaFoldDB" id="A0A369M5Z0"/>
<protein>
    <submittedName>
        <fullName evidence="6">2-hydroxyglutaryl-CoA dehydratase</fullName>
    </submittedName>
</protein>